<sequence length="90" mass="10433">MKQFISTTQPVVHFCLCSSPNVVVCPFSHRRRLLLLFLVKELRRSDVPQVAARAAETCGTLERCIKNKKKIHKFVGKPKIREPNFRGLEW</sequence>
<reference evidence="1" key="2">
    <citation type="submission" date="2022-06" db="UniProtKB">
        <authorList>
            <consortium name="EnsemblMetazoa"/>
        </authorList>
    </citation>
    <scope>IDENTIFICATION</scope>
    <source>
        <strain evidence="1">DF5081</strain>
    </source>
</reference>
<name>A0A8R1ISX8_CAEJA</name>
<dbReference type="EnsemblMetazoa" id="CJA39139.1">
    <property type="protein sequence ID" value="CJA39139.1"/>
    <property type="gene ID" value="WBGene00214986"/>
</dbReference>
<reference evidence="2" key="1">
    <citation type="submission" date="2010-08" db="EMBL/GenBank/DDBJ databases">
        <authorList>
            <consortium name="Caenorhabditis japonica Sequencing Consortium"/>
            <person name="Wilson R.K."/>
        </authorList>
    </citation>
    <scope>NUCLEOTIDE SEQUENCE [LARGE SCALE GENOMIC DNA]</scope>
    <source>
        <strain evidence="2">DF5081</strain>
    </source>
</reference>
<evidence type="ECO:0000313" key="2">
    <source>
        <dbReference type="Proteomes" id="UP000005237"/>
    </source>
</evidence>
<proteinExistence type="predicted"/>
<organism evidence="1 2">
    <name type="scientific">Caenorhabditis japonica</name>
    <dbReference type="NCBI Taxonomy" id="281687"/>
    <lineage>
        <taxon>Eukaryota</taxon>
        <taxon>Metazoa</taxon>
        <taxon>Ecdysozoa</taxon>
        <taxon>Nematoda</taxon>
        <taxon>Chromadorea</taxon>
        <taxon>Rhabditida</taxon>
        <taxon>Rhabditina</taxon>
        <taxon>Rhabditomorpha</taxon>
        <taxon>Rhabditoidea</taxon>
        <taxon>Rhabditidae</taxon>
        <taxon>Peloderinae</taxon>
        <taxon>Caenorhabditis</taxon>
    </lineage>
</organism>
<accession>A0A8R1ISX8</accession>
<protein>
    <submittedName>
        <fullName evidence="1">Uncharacterized protein</fullName>
    </submittedName>
</protein>
<keyword evidence="2" id="KW-1185">Reference proteome</keyword>
<dbReference type="AlphaFoldDB" id="A0A8R1ISX8"/>
<dbReference type="Proteomes" id="UP000005237">
    <property type="component" value="Unassembled WGS sequence"/>
</dbReference>
<evidence type="ECO:0000313" key="1">
    <source>
        <dbReference type="EnsemblMetazoa" id="CJA39139.1"/>
    </source>
</evidence>